<organism evidence="5 6">
    <name type="scientific">Atribacter laminatus</name>
    <dbReference type="NCBI Taxonomy" id="2847778"/>
    <lineage>
        <taxon>Bacteria</taxon>
        <taxon>Pseudomonadati</taxon>
        <taxon>Atribacterota</taxon>
        <taxon>Atribacteria</taxon>
        <taxon>Atribacterales</taxon>
        <taxon>Atribacteraceae</taxon>
        <taxon>Atribacter</taxon>
    </lineage>
</organism>
<evidence type="ECO:0000256" key="2">
    <source>
        <dbReference type="ARBA" id="ARBA00022884"/>
    </source>
</evidence>
<sequence>MFTFSRLMGKMSFNPEKDFTFYPPVSLIISSPKVNILENLAQYLVRKKELFLGKNKVWAESIEVMVDKKLTSEVKIIMTSPIVMYSTLYRHDGKKKTYYYNPWEKEFSEKLRDNLLKKFTLISDTNPSQDYQFHITPLLVNKSHEKIIFYKQTVIHGWMGQYQLSGSPELIGVGYNAGLGCKNSAGFGCFEIQ</sequence>
<evidence type="ECO:0000313" key="5">
    <source>
        <dbReference type="EMBL" id="QPM68629.1"/>
    </source>
</evidence>
<keyword evidence="3" id="KW-0051">Antiviral defense</keyword>
<dbReference type="AlphaFoldDB" id="A0A7T1AMH4"/>
<keyword evidence="6" id="KW-1185">Reference proteome</keyword>
<feature type="domain" description="CRISPR associated protein Cas6 C-terminal" evidence="4">
    <location>
        <begin position="71"/>
        <end position="192"/>
    </location>
</feature>
<evidence type="ECO:0000313" key="6">
    <source>
        <dbReference type="Proteomes" id="UP000594463"/>
    </source>
</evidence>
<dbReference type="GO" id="GO:0051607">
    <property type="term" value="P:defense response to virus"/>
    <property type="evidence" value="ECO:0007669"/>
    <property type="project" value="UniProtKB-KW"/>
</dbReference>
<dbReference type="NCBIfam" id="TIGR01877">
    <property type="entry name" value="cas_cas6"/>
    <property type="match status" value="1"/>
</dbReference>
<dbReference type="Proteomes" id="UP000594463">
    <property type="component" value="Chromosome"/>
</dbReference>
<accession>A0A7T1AMH4</accession>
<dbReference type="InterPro" id="IPR010156">
    <property type="entry name" value="CRISPR-assoc_prot_Cas6"/>
</dbReference>
<dbReference type="CDD" id="cd21140">
    <property type="entry name" value="Cas6_I-like"/>
    <property type="match status" value="1"/>
</dbReference>
<dbReference type="PANTHER" id="PTHR36984">
    <property type="entry name" value="CRISPR-ASSOCIATED ENDORIBONUCLEASE CAS6 1"/>
    <property type="match status" value="1"/>
</dbReference>
<gene>
    <name evidence="5" type="ORF">RT761_01851</name>
</gene>
<dbReference type="Gene3D" id="3.30.70.1890">
    <property type="match status" value="1"/>
</dbReference>
<dbReference type="InterPro" id="IPR045747">
    <property type="entry name" value="CRISPR-assoc_prot_Cas6_N_sf"/>
</dbReference>
<dbReference type="Gene3D" id="3.30.70.1900">
    <property type="match status" value="1"/>
</dbReference>
<reference evidence="5 6" key="1">
    <citation type="journal article" date="2021" name="Nat. Commun.">
        <title>Isolation of a member of the candidate phylum Atribacteria reveals a unique cell membrane structure.</title>
        <authorList>
            <person name="Taiki K."/>
            <person name="Nobu M.K."/>
            <person name="Kusada H."/>
            <person name="Meng X.-Y."/>
            <person name="Hosoki N."/>
            <person name="Uematsu K."/>
            <person name="Yoshioka H."/>
            <person name="Kamagata Y."/>
            <person name="Tamaki H."/>
        </authorList>
    </citation>
    <scope>NUCLEOTIDE SEQUENCE [LARGE SCALE GENOMIC DNA]</scope>
    <source>
        <strain evidence="5 6">RT761</strain>
    </source>
</reference>
<evidence type="ECO:0000259" key="4">
    <source>
        <dbReference type="Pfam" id="PF01881"/>
    </source>
</evidence>
<dbReference type="Pfam" id="PF01881">
    <property type="entry name" value="Cas_Cas6_C"/>
    <property type="match status" value="1"/>
</dbReference>
<dbReference type="InterPro" id="IPR049435">
    <property type="entry name" value="Cas_Cas6_C"/>
</dbReference>
<dbReference type="KEGG" id="alam:RT761_01851"/>
<protein>
    <recommendedName>
        <fullName evidence="4">CRISPR associated protein Cas6 C-terminal domain-containing protein</fullName>
    </recommendedName>
</protein>
<dbReference type="GO" id="GO:0003723">
    <property type="term" value="F:RNA binding"/>
    <property type="evidence" value="ECO:0007669"/>
    <property type="project" value="UniProtKB-KW"/>
</dbReference>
<proteinExistence type="inferred from homology"/>
<evidence type="ECO:0000256" key="3">
    <source>
        <dbReference type="ARBA" id="ARBA00023118"/>
    </source>
</evidence>
<name>A0A7T1AMH4_ATRLM</name>
<dbReference type="GO" id="GO:0016788">
    <property type="term" value="F:hydrolase activity, acting on ester bonds"/>
    <property type="evidence" value="ECO:0007669"/>
    <property type="project" value="InterPro"/>
</dbReference>
<dbReference type="EMBL" id="CP065383">
    <property type="protein sequence ID" value="QPM68629.1"/>
    <property type="molecule type" value="Genomic_DNA"/>
</dbReference>
<evidence type="ECO:0000256" key="1">
    <source>
        <dbReference type="ARBA" id="ARBA00005937"/>
    </source>
</evidence>
<keyword evidence="2" id="KW-0694">RNA-binding</keyword>
<comment type="similarity">
    <text evidence="1">Belongs to the CRISPR-associated protein Cas6/Cse3/CasE family.</text>
</comment>
<dbReference type="PANTHER" id="PTHR36984:SF1">
    <property type="entry name" value="CRISPR-ASSOCIATED ENDORIBONUCLEASE CAS6 1"/>
    <property type="match status" value="1"/>
</dbReference>